<dbReference type="EMBL" id="MU006314">
    <property type="protein sequence ID" value="KAF2848929.1"/>
    <property type="molecule type" value="Genomic_DNA"/>
</dbReference>
<sequence length="94" mass="10598">MAIFHSRELTRIYITVHTVLCTRLLLPLLLLPTHTTTTHHHGNNNPAKLDATQKVPLGNVYKPRLQYHRSIPYRAKAASLLCYSRAIPGSLCVV</sequence>
<name>A0A6A7B3K5_9PLEO</name>
<reference evidence="2" key="1">
    <citation type="submission" date="2020-01" db="EMBL/GenBank/DDBJ databases">
        <authorList>
            <consortium name="DOE Joint Genome Institute"/>
            <person name="Haridas S."/>
            <person name="Albert R."/>
            <person name="Binder M."/>
            <person name="Bloem J."/>
            <person name="Labutti K."/>
            <person name="Salamov A."/>
            <person name="Andreopoulos B."/>
            <person name="Baker S.E."/>
            <person name="Barry K."/>
            <person name="Bills G."/>
            <person name="Bluhm B.H."/>
            <person name="Cannon C."/>
            <person name="Castanera R."/>
            <person name="Culley D.E."/>
            <person name="Daum C."/>
            <person name="Ezra D."/>
            <person name="Gonzalez J.B."/>
            <person name="Henrissat B."/>
            <person name="Kuo A."/>
            <person name="Liang C."/>
            <person name="Lipzen A."/>
            <person name="Lutzoni F."/>
            <person name="Magnuson J."/>
            <person name="Mondo S."/>
            <person name="Nolan M."/>
            <person name="Ohm R."/>
            <person name="Pangilinan J."/>
            <person name="Park H.-J."/>
            <person name="Ramirez L."/>
            <person name="Alfaro M."/>
            <person name="Sun H."/>
            <person name="Tritt A."/>
            <person name="Yoshinaga Y."/>
            <person name="Zwiers L.-H."/>
            <person name="Turgeon B.G."/>
            <person name="Goodwin S.B."/>
            <person name="Spatafora J.W."/>
            <person name="Crous P.W."/>
            <person name="Grigoriev I.V."/>
        </authorList>
    </citation>
    <scope>NUCLEOTIDE SEQUENCE</scope>
    <source>
        <strain evidence="2">IPT5</strain>
    </source>
</reference>
<proteinExistence type="predicted"/>
<feature type="signal peptide" evidence="1">
    <location>
        <begin position="1"/>
        <end position="35"/>
    </location>
</feature>
<feature type="chain" id="PRO_5025443376" description="Secreted protein" evidence="1">
    <location>
        <begin position="36"/>
        <end position="94"/>
    </location>
</feature>
<evidence type="ECO:0000256" key="1">
    <source>
        <dbReference type="SAM" id="SignalP"/>
    </source>
</evidence>
<accession>A0A6A7B3K5</accession>
<gene>
    <name evidence="2" type="ORF">T440DRAFT_469687</name>
</gene>
<evidence type="ECO:0008006" key="4">
    <source>
        <dbReference type="Google" id="ProtNLM"/>
    </source>
</evidence>
<evidence type="ECO:0000313" key="3">
    <source>
        <dbReference type="Proteomes" id="UP000799423"/>
    </source>
</evidence>
<keyword evidence="3" id="KW-1185">Reference proteome</keyword>
<organism evidence="2 3">
    <name type="scientific">Plenodomus tracheiphilus IPT5</name>
    <dbReference type="NCBI Taxonomy" id="1408161"/>
    <lineage>
        <taxon>Eukaryota</taxon>
        <taxon>Fungi</taxon>
        <taxon>Dikarya</taxon>
        <taxon>Ascomycota</taxon>
        <taxon>Pezizomycotina</taxon>
        <taxon>Dothideomycetes</taxon>
        <taxon>Pleosporomycetidae</taxon>
        <taxon>Pleosporales</taxon>
        <taxon>Pleosporineae</taxon>
        <taxon>Leptosphaeriaceae</taxon>
        <taxon>Plenodomus</taxon>
    </lineage>
</organism>
<dbReference type="Proteomes" id="UP000799423">
    <property type="component" value="Unassembled WGS sequence"/>
</dbReference>
<keyword evidence="1" id="KW-0732">Signal</keyword>
<evidence type="ECO:0000313" key="2">
    <source>
        <dbReference type="EMBL" id="KAF2848929.1"/>
    </source>
</evidence>
<protein>
    <recommendedName>
        <fullName evidence="4">Secreted protein</fullName>
    </recommendedName>
</protein>
<dbReference type="AlphaFoldDB" id="A0A6A7B3K5"/>